<gene>
    <name evidence="1" type="ORF">CEPIT_LOCUS17587</name>
</gene>
<evidence type="ECO:0000313" key="2">
    <source>
        <dbReference type="Proteomes" id="UP001152523"/>
    </source>
</evidence>
<organism evidence="1 2">
    <name type="scientific">Cuscuta epithymum</name>
    <dbReference type="NCBI Taxonomy" id="186058"/>
    <lineage>
        <taxon>Eukaryota</taxon>
        <taxon>Viridiplantae</taxon>
        <taxon>Streptophyta</taxon>
        <taxon>Embryophyta</taxon>
        <taxon>Tracheophyta</taxon>
        <taxon>Spermatophyta</taxon>
        <taxon>Magnoliopsida</taxon>
        <taxon>eudicotyledons</taxon>
        <taxon>Gunneridae</taxon>
        <taxon>Pentapetalae</taxon>
        <taxon>asterids</taxon>
        <taxon>lamiids</taxon>
        <taxon>Solanales</taxon>
        <taxon>Convolvulaceae</taxon>
        <taxon>Cuscuteae</taxon>
        <taxon>Cuscuta</taxon>
        <taxon>Cuscuta subgen. Cuscuta</taxon>
    </lineage>
</organism>
<reference evidence="1" key="1">
    <citation type="submission" date="2022-07" db="EMBL/GenBank/DDBJ databases">
        <authorList>
            <person name="Macas J."/>
            <person name="Novak P."/>
            <person name="Neumann P."/>
        </authorList>
    </citation>
    <scope>NUCLEOTIDE SEQUENCE</scope>
</reference>
<evidence type="ECO:0000313" key="1">
    <source>
        <dbReference type="EMBL" id="CAH9106396.1"/>
    </source>
</evidence>
<dbReference type="AlphaFoldDB" id="A0AAV0DR99"/>
<name>A0AAV0DR99_9ASTE</name>
<dbReference type="EMBL" id="CAMAPF010000137">
    <property type="protein sequence ID" value="CAH9106396.1"/>
    <property type="molecule type" value="Genomic_DNA"/>
</dbReference>
<sequence>MRLMLRQLKSTLDVNFKRSFRCRISMISHLIYQNGMIYGIDAASGAAVLALDISSGDHVLALIFVLHCCSWSHGAKLCMILDSLGSSGSMLYISAIPVV</sequence>
<accession>A0AAV0DR99</accession>
<protein>
    <submittedName>
        <fullName evidence="1">Uncharacterized protein</fullName>
    </submittedName>
</protein>
<dbReference type="Proteomes" id="UP001152523">
    <property type="component" value="Unassembled WGS sequence"/>
</dbReference>
<keyword evidence="2" id="KW-1185">Reference proteome</keyword>
<proteinExistence type="predicted"/>
<comment type="caution">
    <text evidence="1">The sequence shown here is derived from an EMBL/GenBank/DDBJ whole genome shotgun (WGS) entry which is preliminary data.</text>
</comment>